<keyword evidence="4 5" id="KW-0472">Membrane</keyword>
<dbReference type="GO" id="GO:0016020">
    <property type="term" value="C:membrane"/>
    <property type="evidence" value="ECO:0007669"/>
    <property type="project" value="UniProtKB-SubCell"/>
</dbReference>
<feature type="transmembrane region" description="Helical" evidence="5">
    <location>
        <begin position="95"/>
        <end position="121"/>
    </location>
</feature>
<keyword evidence="2 5" id="KW-0812">Transmembrane</keyword>
<evidence type="ECO:0000259" key="6">
    <source>
        <dbReference type="Pfam" id="PF04547"/>
    </source>
</evidence>
<keyword evidence="3 5" id="KW-1133">Transmembrane helix</keyword>
<dbReference type="InterPro" id="IPR049452">
    <property type="entry name" value="Anoctamin_TM"/>
</dbReference>
<dbReference type="InterPro" id="IPR007632">
    <property type="entry name" value="Anoctamin"/>
</dbReference>
<organism evidence="7">
    <name type="scientific">Spongospora subterranea</name>
    <dbReference type="NCBI Taxonomy" id="70186"/>
    <lineage>
        <taxon>Eukaryota</taxon>
        <taxon>Sar</taxon>
        <taxon>Rhizaria</taxon>
        <taxon>Endomyxa</taxon>
        <taxon>Phytomyxea</taxon>
        <taxon>Plasmodiophorida</taxon>
        <taxon>Plasmodiophoridae</taxon>
        <taxon>Spongospora</taxon>
    </lineage>
</organism>
<feature type="domain" description="Anoctamin transmembrane" evidence="6">
    <location>
        <begin position="7"/>
        <end position="259"/>
    </location>
</feature>
<evidence type="ECO:0000256" key="1">
    <source>
        <dbReference type="ARBA" id="ARBA00004141"/>
    </source>
</evidence>
<sequence>QGAGLGLFVDIIQWEWLKATAKWFAAQFNPMYEAQFEDSYTLKVFIFEWLNMYAWFWLLAFLYVPFGNSWSDLVNQYFHTGLKIDSTKIDLQDAFITPLVVTQLLNFLIDTFVPILIDSILNYKRMKRRDLDPTEDVKARAEKLATELSEYASPYLVRAYNSCGTPEDPQAKFVDVVRVHTKSSYSTFSDIDDMCMQYGYVTMFSVIWPLIPLCAFVNNIYEVRGDVMRLCYASRRPIQRKVTNLGRWDSFFVIVGIIS</sequence>
<dbReference type="PANTHER" id="PTHR12308:SF73">
    <property type="entry name" value="ANOCTAMIN"/>
    <property type="match status" value="1"/>
</dbReference>
<dbReference type="PANTHER" id="PTHR12308">
    <property type="entry name" value="ANOCTAMIN"/>
    <property type="match status" value="1"/>
</dbReference>
<proteinExistence type="predicted"/>
<comment type="subcellular location">
    <subcellularLocation>
        <location evidence="1">Membrane</location>
        <topology evidence="1">Multi-pass membrane protein</topology>
    </subcellularLocation>
</comment>
<feature type="transmembrane region" description="Helical" evidence="5">
    <location>
        <begin position="44"/>
        <end position="64"/>
    </location>
</feature>
<name>A0A0H5QRF4_9EUKA</name>
<dbReference type="EMBL" id="HACM01004183">
    <property type="protein sequence ID" value="CRZ04625.1"/>
    <property type="molecule type" value="Transcribed_RNA"/>
</dbReference>
<dbReference type="Pfam" id="PF04547">
    <property type="entry name" value="Anoctamin"/>
    <property type="match status" value="1"/>
</dbReference>
<evidence type="ECO:0000313" key="7">
    <source>
        <dbReference type="EMBL" id="CRZ04625.1"/>
    </source>
</evidence>
<accession>A0A0H5QRF4</accession>
<evidence type="ECO:0000256" key="4">
    <source>
        <dbReference type="ARBA" id="ARBA00023136"/>
    </source>
</evidence>
<dbReference type="AlphaFoldDB" id="A0A0H5QRF4"/>
<dbReference type="GO" id="GO:0005254">
    <property type="term" value="F:chloride channel activity"/>
    <property type="evidence" value="ECO:0007669"/>
    <property type="project" value="TreeGrafter"/>
</dbReference>
<evidence type="ECO:0000256" key="2">
    <source>
        <dbReference type="ARBA" id="ARBA00022692"/>
    </source>
</evidence>
<feature type="non-terminal residue" evidence="7">
    <location>
        <position position="259"/>
    </location>
</feature>
<evidence type="ECO:0000256" key="5">
    <source>
        <dbReference type="SAM" id="Phobius"/>
    </source>
</evidence>
<feature type="non-terminal residue" evidence="7">
    <location>
        <position position="1"/>
    </location>
</feature>
<reference evidence="7" key="1">
    <citation type="submission" date="2015-04" db="EMBL/GenBank/DDBJ databases">
        <title>The genome sequence of the plant pathogenic Rhizarian Plasmodiophora brassicae reveals insights in its biotrophic life cycle and the origin of chitin synthesis.</title>
        <authorList>
            <person name="Schwelm A."/>
            <person name="Fogelqvist J."/>
            <person name="Knaust A."/>
            <person name="Julke S."/>
            <person name="Lilja T."/>
            <person name="Dhandapani V."/>
            <person name="Bonilla-Rosso G."/>
            <person name="Karlsson M."/>
            <person name="Shevchenko A."/>
            <person name="Choi S.R."/>
            <person name="Kim H.G."/>
            <person name="Park J.Y."/>
            <person name="Lim Y.P."/>
            <person name="Ludwig-Muller J."/>
            <person name="Dixelius C."/>
        </authorList>
    </citation>
    <scope>NUCLEOTIDE SEQUENCE</scope>
    <source>
        <tissue evidence="7">Potato root galls</tissue>
    </source>
</reference>
<evidence type="ECO:0000256" key="3">
    <source>
        <dbReference type="ARBA" id="ARBA00022989"/>
    </source>
</evidence>
<protein>
    <recommendedName>
        <fullName evidence="6">Anoctamin transmembrane domain-containing protein</fullName>
    </recommendedName>
</protein>